<dbReference type="InterPro" id="IPR025736">
    <property type="entry name" value="PucR_C-HTH_dom"/>
</dbReference>
<evidence type="ECO:0000256" key="1">
    <source>
        <dbReference type="ARBA" id="ARBA00006754"/>
    </source>
</evidence>
<dbReference type="AlphaFoldDB" id="A0A6G4UZI8"/>
<evidence type="ECO:0000259" key="4">
    <source>
        <dbReference type="Pfam" id="PF17853"/>
    </source>
</evidence>
<dbReference type="InterPro" id="IPR008599">
    <property type="entry name" value="Diacid_rec"/>
</dbReference>
<protein>
    <submittedName>
        <fullName evidence="5">Sugar diacid utilization regulator</fullName>
    </submittedName>
</protein>
<dbReference type="PANTHER" id="PTHR33744:SF15">
    <property type="entry name" value="CARBOHYDRATE DIACID REGULATOR"/>
    <property type="match status" value="1"/>
</dbReference>
<dbReference type="Pfam" id="PF17853">
    <property type="entry name" value="GGDEF_2"/>
    <property type="match status" value="1"/>
</dbReference>
<dbReference type="InterPro" id="IPR041522">
    <property type="entry name" value="CdaR_GGDEF"/>
</dbReference>
<dbReference type="PANTHER" id="PTHR33744">
    <property type="entry name" value="CARBOHYDRATE DIACID REGULATOR"/>
    <property type="match status" value="1"/>
</dbReference>
<dbReference type="RefSeq" id="WP_165255161.1">
    <property type="nucleotide sequence ID" value="NZ_JAAKZY010000011.1"/>
</dbReference>
<dbReference type="Proteomes" id="UP000472335">
    <property type="component" value="Unassembled WGS sequence"/>
</dbReference>
<feature type="domain" description="PucR C-terminal helix-turn-helix" evidence="3">
    <location>
        <begin position="328"/>
        <end position="386"/>
    </location>
</feature>
<accession>A0A6G4UZI8</accession>
<dbReference type="InterPro" id="IPR051448">
    <property type="entry name" value="CdaR-like_regulators"/>
</dbReference>
<organism evidence="5 6">
    <name type="scientific">Streptomyces scabichelini</name>
    <dbReference type="NCBI Taxonomy" id="2711217"/>
    <lineage>
        <taxon>Bacteria</taxon>
        <taxon>Bacillati</taxon>
        <taxon>Actinomycetota</taxon>
        <taxon>Actinomycetes</taxon>
        <taxon>Kitasatosporales</taxon>
        <taxon>Streptomycetaceae</taxon>
        <taxon>Streptomyces</taxon>
    </lineage>
</organism>
<sequence length="394" mass="42534">MLSPSLAQEIAGDTSAVIGFNVLITDAEGTVIGSGDSSRVGTFHEASVEVIRTKEPATHSASQAHRLRGVRPGVTLPLVTDGHAVGTVGITGTPAQVRRFGLLVKRQTEILLRESVMLRSRLLAERAAEKLLADIASYDPHVVEGEFLLFRAAELGFDLRLQRVAVAFEVTVPGAGARRQGAPTRDMALVRSELLRTVREVFADPQDIVATTAPGWIGVLHRLPARRPVTSLVADCRRITDVIAVQDGLTARAGIGEPASSVGGLHNSYQDACDALRLGTRVAGDSPVHLITDLRVHQVLAAVGQPARNRLLELTAADLRAQSDWPVLRDTITAWCENGFNLVRASAALHIHRNTVVYRMNKIEQITGRPLREHRTTMALYLACLADQLGSGLR</sequence>
<dbReference type="Pfam" id="PF05651">
    <property type="entry name" value="Diacid_rec"/>
    <property type="match status" value="1"/>
</dbReference>
<dbReference type="Pfam" id="PF13556">
    <property type="entry name" value="HTH_30"/>
    <property type="match status" value="1"/>
</dbReference>
<evidence type="ECO:0000259" key="3">
    <source>
        <dbReference type="Pfam" id="PF13556"/>
    </source>
</evidence>
<reference evidence="5 6" key="1">
    <citation type="submission" date="2020-02" db="EMBL/GenBank/DDBJ databases">
        <title>Whole-genome analyses of novel actinobacteria.</title>
        <authorList>
            <person name="Sahin N."/>
            <person name="Gencbay T."/>
        </authorList>
    </citation>
    <scope>NUCLEOTIDE SEQUENCE [LARGE SCALE GENOMIC DNA]</scope>
    <source>
        <strain evidence="5 6">HC44</strain>
    </source>
</reference>
<feature type="domain" description="Putative sugar diacid recognition" evidence="2">
    <location>
        <begin position="2"/>
        <end position="134"/>
    </location>
</feature>
<evidence type="ECO:0000259" key="2">
    <source>
        <dbReference type="Pfam" id="PF05651"/>
    </source>
</evidence>
<name>A0A6G4UZI8_9ACTN</name>
<dbReference type="EMBL" id="JAAKZY010000011">
    <property type="protein sequence ID" value="NGO07161.1"/>
    <property type="molecule type" value="Genomic_DNA"/>
</dbReference>
<gene>
    <name evidence="5" type="ORF">G5C60_05740</name>
</gene>
<comment type="similarity">
    <text evidence="1">Belongs to the CdaR family.</text>
</comment>
<keyword evidence="6" id="KW-1185">Reference proteome</keyword>
<evidence type="ECO:0000313" key="6">
    <source>
        <dbReference type="Proteomes" id="UP000472335"/>
    </source>
</evidence>
<evidence type="ECO:0000313" key="5">
    <source>
        <dbReference type="EMBL" id="NGO07161.1"/>
    </source>
</evidence>
<comment type="caution">
    <text evidence="5">The sequence shown here is derived from an EMBL/GenBank/DDBJ whole genome shotgun (WGS) entry which is preliminary data.</text>
</comment>
<dbReference type="Gene3D" id="1.10.10.2840">
    <property type="entry name" value="PucR C-terminal helix-turn-helix domain"/>
    <property type="match status" value="1"/>
</dbReference>
<dbReference type="InterPro" id="IPR042070">
    <property type="entry name" value="PucR_C-HTH_sf"/>
</dbReference>
<feature type="domain" description="CdaR GGDEF-like" evidence="4">
    <location>
        <begin position="147"/>
        <end position="278"/>
    </location>
</feature>
<proteinExistence type="inferred from homology"/>